<gene>
    <name evidence="1" type="ORF">A6770_01760</name>
</gene>
<dbReference type="AlphaFoldDB" id="A0A367QS53"/>
<organism evidence="1 2">
    <name type="scientific">Nostoc minutum NIES-26</name>
    <dbReference type="NCBI Taxonomy" id="1844469"/>
    <lineage>
        <taxon>Bacteria</taxon>
        <taxon>Bacillati</taxon>
        <taxon>Cyanobacteriota</taxon>
        <taxon>Cyanophyceae</taxon>
        <taxon>Nostocales</taxon>
        <taxon>Nostocaceae</taxon>
        <taxon>Nostoc</taxon>
    </lineage>
</organism>
<protein>
    <submittedName>
        <fullName evidence="1">Uncharacterized protein</fullName>
    </submittedName>
</protein>
<evidence type="ECO:0000313" key="2">
    <source>
        <dbReference type="Proteomes" id="UP000252107"/>
    </source>
</evidence>
<evidence type="ECO:0000313" key="1">
    <source>
        <dbReference type="EMBL" id="RCJ26925.1"/>
    </source>
</evidence>
<reference evidence="1" key="1">
    <citation type="submission" date="2016-04" db="EMBL/GenBank/DDBJ databases">
        <authorList>
            <person name="Tabuchi Yagui T.R."/>
        </authorList>
    </citation>
    <scope>NUCLEOTIDE SEQUENCE [LARGE SCALE GENOMIC DNA]</scope>
    <source>
        <strain evidence="1">NIES-26</strain>
    </source>
</reference>
<dbReference type="Proteomes" id="UP000252107">
    <property type="component" value="Unassembled WGS sequence"/>
</dbReference>
<dbReference type="EMBL" id="LXQD01000306">
    <property type="protein sequence ID" value="RCJ26925.1"/>
    <property type="molecule type" value="Genomic_DNA"/>
</dbReference>
<sequence length="63" mass="6887">MQCGDWGLGTGDWRLGIGDWGLGIGKNPSQSLIPDSQYPHLQCSHSALNSHQLTVISQHLKVF</sequence>
<proteinExistence type="predicted"/>
<name>A0A367QS53_9NOSO</name>
<keyword evidence="2" id="KW-1185">Reference proteome</keyword>
<comment type="caution">
    <text evidence="1">The sequence shown here is derived from an EMBL/GenBank/DDBJ whole genome shotgun (WGS) entry which is preliminary data.</text>
</comment>
<accession>A0A367QS53</accession>